<dbReference type="InterPro" id="IPR003960">
    <property type="entry name" value="ATPase_AAA_CS"/>
</dbReference>
<evidence type="ECO:0000313" key="7">
    <source>
        <dbReference type="Proteomes" id="UP000234956"/>
    </source>
</evidence>
<gene>
    <name evidence="6" type="ORF">CRI88_10900</name>
</gene>
<dbReference type="InterPro" id="IPR027417">
    <property type="entry name" value="P-loop_NTPase"/>
</dbReference>
<evidence type="ECO:0000313" key="6">
    <source>
        <dbReference type="EMBL" id="PKU51231.1"/>
    </source>
</evidence>
<comment type="caution">
    <text evidence="6">The sequence shown here is derived from an EMBL/GenBank/DDBJ whole genome shotgun (WGS) entry which is preliminary data.</text>
</comment>
<proteinExistence type="inferred from homology"/>
<feature type="domain" description="AAA+ ATPase" evidence="5">
    <location>
        <begin position="181"/>
        <end position="317"/>
    </location>
</feature>
<reference evidence="6 7" key="1">
    <citation type="submission" date="2017-10" db="EMBL/GenBank/DDBJ databases">
        <title>Draft genome of Lysinibacillus fusiformis strain Juneja, a laboratory-derived pathogen of Drosophila melanogaster.</title>
        <authorList>
            <person name="Smith B.R."/>
            <person name="Unckless R.L."/>
        </authorList>
    </citation>
    <scope>NUCLEOTIDE SEQUENCE [LARGE SCALE GENOMIC DNA]</scope>
    <source>
        <strain evidence="6 7">Juneja</strain>
    </source>
</reference>
<dbReference type="InterPro" id="IPR003959">
    <property type="entry name" value="ATPase_AAA_core"/>
</dbReference>
<evidence type="ECO:0000256" key="3">
    <source>
        <dbReference type="ARBA" id="ARBA00023054"/>
    </source>
</evidence>
<organism evidence="6 7">
    <name type="scientific">Lysinibacillus fusiformis</name>
    <dbReference type="NCBI Taxonomy" id="28031"/>
    <lineage>
        <taxon>Bacteria</taxon>
        <taxon>Bacillati</taxon>
        <taxon>Bacillota</taxon>
        <taxon>Bacilli</taxon>
        <taxon>Bacillales</taxon>
        <taxon>Bacillaceae</taxon>
        <taxon>Lysinibacillus</taxon>
    </lineage>
</organism>
<evidence type="ECO:0000256" key="2">
    <source>
        <dbReference type="ARBA" id="ARBA00022840"/>
    </source>
</evidence>
<protein>
    <submittedName>
        <fullName evidence="6">Cell division protein</fullName>
    </submittedName>
</protein>
<dbReference type="PROSITE" id="PS00674">
    <property type="entry name" value="AAA"/>
    <property type="match status" value="1"/>
</dbReference>
<dbReference type="Gene3D" id="1.10.8.60">
    <property type="match status" value="1"/>
</dbReference>
<dbReference type="PANTHER" id="PTHR23077:SF171">
    <property type="entry name" value="NUCLEAR VALOSIN-CONTAINING PROTEIN-LIKE"/>
    <property type="match status" value="1"/>
</dbReference>
<accession>A0A2I0UYV0</accession>
<evidence type="ECO:0000259" key="5">
    <source>
        <dbReference type="SMART" id="SM00382"/>
    </source>
</evidence>
<dbReference type="Proteomes" id="UP000234956">
    <property type="component" value="Unassembled WGS sequence"/>
</dbReference>
<evidence type="ECO:0000256" key="4">
    <source>
        <dbReference type="RuleBase" id="RU003651"/>
    </source>
</evidence>
<dbReference type="InterPro" id="IPR050168">
    <property type="entry name" value="AAA_ATPase_domain"/>
</dbReference>
<keyword evidence="6" id="KW-0132">Cell division</keyword>
<evidence type="ECO:0000256" key="1">
    <source>
        <dbReference type="ARBA" id="ARBA00022741"/>
    </source>
</evidence>
<keyword evidence="3" id="KW-0175">Coiled coil</keyword>
<dbReference type="SUPFAM" id="SSF52540">
    <property type="entry name" value="P-loop containing nucleoside triphosphate hydrolases"/>
    <property type="match status" value="1"/>
</dbReference>
<name>A0A2I0UYV0_9BACI</name>
<sequence length="428" mass="48182">MDKIKWLQQMVEQNPNDPQGYLWLGKELADHQRWLEAVQSYSLGLSFCSDDELRNDIIQELTKASLQIQHSPKDASPAGIDDEDKAELAIVDKCLDTVTEVELDNQDNIPDIQLEDRKVKNLEPKFRVIDGDAPKKAIKKIDETVTFADVAGLEDLKKTINLRIISPFYNKGLFAKFRKKVGGGVLLYGPPGCGKTYIAKATAGECKANFYPVHITDILDPYIGVSEQNLKAIFDKARFQKPSILFFDEVDTIGMSRSQTTSHVRGIIDTFLTEMEGVDTNNDEVLVMAATNTPWDVDSALKRPGRFDRLIFVAPPDEKAREQIFNLKLKGRFVENVDTTVLAAKTRFFSGADIANVVELATENVLEEILLSGNERPITTDDLVMALQELQPSTLDWLRTAKNYAKYANQSGLYNDVEKYLRAHARYI</sequence>
<dbReference type="PANTHER" id="PTHR23077">
    <property type="entry name" value="AAA-FAMILY ATPASE"/>
    <property type="match status" value="1"/>
</dbReference>
<dbReference type="InterPro" id="IPR003593">
    <property type="entry name" value="AAA+_ATPase"/>
</dbReference>
<dbReference type="RefSeq" id="WP_101966613.1">
    <property type="nucleotide sequence ID" value="NZ_PDFK01000003.1"/>
</dbReference>
<keyword evidence="1 4" id="KW-0547">Nucleotide-binding</keyword>
<keyword evidence="6" id="KW-0131">Cell cycle</keyword>
<dbReference type="AlphaFoldDB" id="A0A2I0UYV0"/>
<dbReference type="Gene3D" id="3.40.50.300">
    <property type="entry name" value="P-loop containing nucleotide triphosphate hydrolases"/>
    <property type="match status" value="1"/>
</dbReference>
<dbReference type="SMART" id="SM00382">
    <property type="entry name" value="AAA"/>
    <property type="match status" value="1"/>
</dbReference>
<comment type="similarity">
    <text evidence="4">Belongs to the AAA ATPase family.</text>
</comment>
<dbReference type="GO" id="GO:0005524">
    <property type="term" value="F:ATP binding"/>
    <property type="evidence" value="ECO:0007669"/>
    <property type="project" value="UniProtKB-KW"/>
</dbReference>
<keyword evidence="2 4" id="KW-0067">ATP-binding</keyword>
<dbReference type="Pfam" id="PF00004">
    <property type="entry name" value="AAA"/>
    <property type="match status" value="1"/>
</dbReference>
<dbReference type="FunFam" id="3.40.50.300:FF:001025">
    <property type="entry name" value="ATPase family, AAA domain-containing 2B"/>
    <property type="match status" value="1"/>
</dbReference>
<dbReference type="GO" id="GO:0051301">
    <property type="term" value="P:cell division"/>
    <property type="evidence" value="ECO:0007669"/>
    <property type="project" value="UniProtKB-KW"/>
</dbReference>
<dbReference type="GO" id="GO:0016887">
    <property type="term" value="F:ATP hydrolysis activity"/>
    <property type="evidence" value="ECO:0007669"/>
    <property type="project" value="InterPro"/>
</dbReference>
<dbReference type="EMBL" id="PDFK01000003">
    <property type="protein sequence ID" value="PKU51231.1"/>
    <property type="molecule type" value="Genomic_DNA"/>
</dbReference>